<dbReference type="SUPFAM" id="SSF143422">
    <property type="entry name" value="Transposase IS200-like"/>
    <property type="match status" value="1"/>
</dbReference>
<proteinExistence type="predicted"/>
<gene>
    <name evidence="2" type="ORF">S01H1_83288</name>
</gene>
<feature type="domain" description="Transposase IS200-like" evidence="1">
    <location>
        <begin position="5"/>
        <end position="118"/>
    </location>
</feature>
<dbReference type="Gene3D" id="3.30.70.1290">
    <property type="entry name" value="Transposase IS200-like"/>
    <property type="match status" value="1"/>
</dbReference>
<comment type="caution">
    <text evidence="2">The sequence shown here is derived from an EMBL/GenBank/DDBJ whole genome shotgun (WGS) entry which is preliminary data.</text>
</comment>
<dbReference type="GO" id="GO:0006313">
    <property type="term" value="P:DNA transposition"/>
    <property type="evidence" value="ECO:0007669"/>
    <property type="project" value="InterPro"/>
</dbReference>
<sequence>MPDTFSHLLYHIVFSTKDRLPLITRDIADDLYAYIGGILRHHNAVLIEIGGMPDHAHLLVRLRAQHSVAEIVKVVKSNSSRWMNNQVQNAKFAWQSGYGAFSVSESQAWAVVRYLRSQVEHHRRRSFREEFVTILERHSVEIDQRYLPP</sequence>
<name>X0Y9Q4_9ZZZZ</name>
<protein>
    <recommendedName>
        <fullName evidence="1">Transposase IS200-like domain-containing protein</fullName>
    </recommendedName>
</protein>
<accession>X0Y9Q4</accession>
<organism evidence="2">
    <name type="scientific">marine sediment metagenome</name>
    <dbReference type="NCBI Taxonomy" id="412755"/>
    <lineage>
        <taxon>unclassified sequences</taxon>
        <taxon>metagenomes</taxon>
        <taxon>ecological metagenomes</taxon>
    </lineage>
</organism>
<dbReference type="AlphaFoldDB" id="X0Y9Q4"/>
<dbReference type="InterPro" id="IPR036515">
    <property type="entry name" value="Transposase_17_sf"/>
</dbReference>
<dbReference type="GO" id="GO:0003677">
    <property type="term" value="F:DNA binding"/>
    <property type="evidence" value="ECO:0007669"/>
    <property type="project" value="InterPro"/>
</dbReference>
<dbReference type="PANTHER" id="PTHR33360:SF2">
    <property type="entry name" value="TRANSPOSASE FOR INSERTION SEQUENCE ELEMENT IS200"/>
    <property type="match status" value="1"/>
</dbReference>
<dbReference type="PANTHER" id="PTHR33360">
    <property type="entry name" value="TRANSPOSASE FOR INSERTION SEQUENCE ELEMENT IS200"/>
    <property type="match status" value="1"/>
</dbReference>
<dbReference type="SMART" id="SM01321">
    <property type="entry name" value="Y1_Tnp"/>
    <property type="match status" value="1"/>
</dbReference>
<evidence type="ECO:0000259" key="1">
    <source>
        <dbReference type="SMART" id="SM01321"/>
    </source>
</evidence>
<reference evidence="2" key="1">
    <citation type="journal article" date="2014" name="Front. Microbiol.">
        <title>High frequency of phylogenetically diverse reductive dehalogenase-homologous genes in deep subseafloor sedimentary metagenomes.</title>
        <authorList>
            <person name="Kawai M."/>
            <person name="Futagami T."/>
            <person name="Toyoda A."/>
            <person name="Takaki Y."/>
            <person name="Nishi S."/>
            <person name="Hori S."/>
            <person name="Arai W."/>
            <person name="Tsubouchi T."/>
            <person name="Morono Y."/>
            <person name="Uchiyama I."/>
            <person name="Ito T."/>
            <person name="Fujiyama A."/>
            <person name="Inagaki F."/>
            <person name="Takami H."/>
        </authorList>
    </citation>
    <scope>NUCLEOTIDE SEQUENCE</scope>
    <source>
        <strain evidence="2">Expedition CK06-06</strain>
    </source>
</reference>
<dbReference type="GO" id="GO:0004803">
    <property type="term" value="F:transposase activity"/>
    <property type="evidence" value="ECO:0007669"/>
    <property type="project" value="InterPro"/>
</dbReference>
<evidence type="ECO:0000313" key="2">
    <source>
        <dbReference type="EMBL" id="GAG44017.1"/>
    </source>
</evidence>
<dbReference type="EMBL" id="BARS01056595">
    <property type="protein sequence ID" value="GAG44017.1"/>
    <property type="molecule type" value="Genomic_DNA"/>
</dbReference>
<dbReference type="Pfam" id="PF01797">
    <property type="entry name" value="Y1_Tnp"/>
    <property type="match status" value="1"/>
</dbReference>
<dbReference type="NCBIfam" id="NF033573">
    <property type="entry name" value="transpos_IS200"/>
    <property type="match status" value="1"/>
</dbReference>
<dbReference type="InterPro" id="IPR002686">
    <property type="entry name" value="Transposase_17"/>
</dbReference>